<proteinExistence type="predicted"/>
<reference evidence="2" key="1">
    <citation type="submission" date="2022-02" db="EMBL/GenBank/DDBJ databases">
        <authorList>
            <person name="King R."/>
        </authorList>
    </citation>
    <scope>NUCLEOTIDE SEQUENCE</scope>
</reference>
<evidence type="ECO:0000256" key="1">
    <source>
        <dbReference type="SAM" id="SignalP"/>
    </source>
</evidence>
<sequence>MCRAWWLMVAAVLASAVADEASDPEGLLEPVAAHHKFLIPLNDSTSLSFTMTT</sequence>
<protein>
    <submittedName>
        <fullName evidence="2">Uncharacterized protein</fullName>
    </submittedName>
</protein>
<accession>A0A9P0IF30</accession>
<feature type="chain" id="PRO_5040382776" evidence="1">
    <location>
        <begin position="19"/>
        <end position="53"/>
    </location>
</feature>
<keyword evidence="1" id="KW-0732">Signal</keyword>
<feature type="signal peptide" evidence="1">
    <location>
        <begin position="1"/>
        <end position="18"/>
    </location>
</feature>
<evidence type="ECO:0000313" key="2">
    <source>
        <dbReference type="EMBL" id="CAH1645688.1"/>
    </source>
</evidence>
<name>A0A9P0IF30_SPOLI</name>
<evidence type="ECO:0000313" key="3">
    <source>
        <dbReference type="Proteomes" id="UP001153321"/>
    </source>
</evidence>
<organism evidence="2 3">
    <name type="scientific">Spodoptera littoralis</name>
    <name type="common">Egyptian cotton leafworm</name>
    <dbReference type="NCBI Taxonomy" id="7109"/>
    <lineage>
        <taxon>Eukaryota</taxon>
        <taxon>Metazoa</taxon>
        <taxon>Ecdysozoa</taxon>
        <taxon>Arthropoda</taxon>
        <taxon>Hexapoda</taxon>
        <taxon>Insecta</taxon>
        <taxon>Pterygota</taxon>
        <taxon>Neoptera</taxon>
        <taxon>Endopterygota</taxon>
        <taxon>Lepidoptera</taxon>
        <taxon>Glossata</taxon>
        <taxon>Ditrysia</taxon>
        <taxon>Noctuoidea</taxon>
        <taxon>Noctuidae</taxon>
        <taxon>Amphipyrinae</taxon>
        <taxon>Spodoptera</taxon>
    </lineage>
</organism>
<gene>
    <name evidence="2" type="ORF">SPLIT_LOCUS11040</name>
</gene>
<dbReference type="AlphaFoldDB" id="A0A9P0IF30"/>
<dbReference type="EMBL" id="LR824537">
    <property type="protein sequence ID" value="CAH1645688.1"/>
    <property type="molecule type" value="Genomic_DNA"/>
</dbReference>
<dbReference type="Proteomes" id="UP001153321">
    <property type="component" value="Chromosome 6"/>
</dbReference>
<keyword evidence="3" id="KW-1185">Reference proteome</keyword>